<dbReference type="EMBL" id="JAMPKM010000002">
    <property type="protein sequence ID" value="MEP0816561.1"/>
    <property type="molecule type" value="Genomic_DNA"/>
</dbReference>
<dbReference type="Gene3D" id="1.10.287.950">
    <property type="entry name" value="Methyl-accepting chemotaxis protein"/>
    <property type="match status" value="1"/>
</dbReference>
<accession>A0ABV0J672</accession>
<organism evidence="5 6">
    <name type="scientific">Trichocoleus desertorum GB2-A4</name>
    <dbReference type="NCBI Taxonomy" id="2933944"/>
    <lineage>
        <taxon>Bacteria</taxon>
        <taxon>Bacillati</taxon>
        <taxon>Cyanobacteriota</taxon>
        <taxon>Cyanophyceae</taxon>
        <taxon>Leptolyngbyales</taxon>
        <taxon>Trichocoleusaceae</taxon>
        <taxon>Trichocoleus</taxon>
    </lineage>
</organism>
<evidence type="ECO:0000313" key="5">
    <source>
        <dbReference type="EMBL" id="MEP0816561.1"/>
    </source>
</evidence>
<keyword evidence="6" id="KW-1185">Reference proteome</keyword>
<evidence type="ECO:0000313" key="6">
    <source>
        <dbReference type="Proteomes" id="UP001464891"/>
    </source>
</evidence>
<dbReference type="Proteomes" id="UP001464891">
    <property type="component" value="Unassembled WGS sequence"/>
</dbReference>
<evidence type="ECO:0000259" key="4">
    <source>
        <dbReference type="PROSITE" id="PS50111"/>
    </source>
</evidence>
<sequence length="234" mass="25169">MVRTAEQINPAAGEHESATHQLTQVATRQTAELAQTLNAGERITQSVQAVAVNAQQATEIATLTGLQGTAIDKTVKRLLKLRETVACTAKKVQQLDESSQKISQVVSLIHQIALQTSSLSINPTLETAPPQVGGLELHPASIELDMELMNLMKGIQMEDAQRSSIEQILEASHQVDQLMQTIAKATLSHAQTAQTVAQLLQAIAFAPKPHPETAQIASSSLPAFSSPMNCWQNL</sequence>
<proteinExistence type="predicted"/>
<feature type="domain" description="Methyl-accepting transducer" evidence="4">
    <location>
        <begin position="4"/>
        <end position="201"/>
    </location>
</feature>
<dbReference type="PROSITE" id="PS50111">
    <property type="entry name" value="CHEMOTAXIS_TRANSDUC_2"/>
    <property type="match status" value="1"/>
</dbReference>
<name>A0ABV0J672_9CYAN</name>
<reference evidence="5 6" key="1">
    <citation type="submission" date="2022-04" db="EMBL/GenBank/DDBJ databases">
        <title>Positive selection, recombination, and allopatry shape intraspecific diversity of widespread and dominant cyanobacteria.</title>
        <authorList>
            <person name="Wei J."/>
            <person name="Shu W."/>
            <person name="Hu C."/>
        </authorList>
    </citation>
    <scope>NUCLEOTIDE SEQUENCE [LARGE SCALE GENOMIC DNA]</scope>
    <source>
        <strain evidence="5 6">GB2-A4</strain>
    </source>
</reference>
<gene>
    <name evidence="5" type="ORF">NC998_05575</name>
</gene>
<comment type="caution">
    <text evidence="5">The sequence shown here is derived from an EMBL/GenBank/DDBJ whole genome shotgun (WGS) entry which is preliminary data.</text>
</comment>
<dbReference type="PANTHER" id="PTHR32089:SF114">
    <property type="entry name" value="METHYL-ACCEPTING CHEMOTAXIS PROTEIN MCPB"/>
    <property type="match status" value="1"/>
</dbReference>
<keyword evidence="1 2" id="KW-0807">Transducer</keyword>
<dbReference type="InterPro" id="IPR004089">
    <property type="entry name" value="MCPsignal_dom"/>
</dbReference>
<evidence type="ECO:0000256" key="1">
    <source>
        <dbReference type="ARBA" id="ARBA00023224"/>
    </source>
</evidence>
<evidence type="ECO:0000256" key="3">
    <source>
        <dbReference type="SAM" id="MobiDB-lite"/>
    </source>
</evidence>
<dbReference type="SUPFAM" id="SSF58104">
    <property type="entry name" value="Methyl-accepting chemotaxis protein (MCP) signaling domain"/>
    <property type="match status" value="1"/>
</dbReference>
<feature type="region of interest" description="Disordered" evidence="3">
    <location>
        <begin position="1"/>
        <end position="20"/>
    </location>
</feature>
<evidence type="ECO:0000256" key="2">
    <source>
        <dbReference type="PROSITE-ProRule" id="PRU00284"/>
    </source>
</evidence>
<protein>
    <submittedName>
        <fullName evidence="5">Methyl-accepting chemotaxis protein</fullName>
    </submittedName>
</protein>
<dbReference type="PANTHER" id="PTHR32089">
    <property type="entry name" value="METHYL-ACCEPTING CHEMOTAXIS PROTEIN MCPB"/>
    <property type="match status" value="1"/>
</dbReference>